<protein>
    <recommendedName>
        <fullName evidence="2">DM13 domain-containing protein</fullName>
    </recommendedName>
</protein>
<dbReference type="RefSeq" id="WP_188961413.1">
    <property type="nucleotide sequence ID" value="NZ_BMOE01000003.1"/>
</dbReference>
<dbReference type="InterPro" id="IPR019545">
    <property type="entry name" value="DM13_domain"/>
</dbReference>
<dbReference type="AlphaFoldDB" id="A0A917UN14"/>
<reference evidence="3" key="1">
    <citation type="journal article" date="2014" name="Int. J. Syst. Evol. Microbiol.">
        <title>Complete genome sequence of Corynebacterium casei LMG S-19264T (=DSM 44701T), isolated from a smear-ripened cheese.</title>
        <authorList>
            <consortium name="US DOE Joint Genome Institute (JGI-PGF)"/>
            <person name="Walter F."/>
            <person name="Albersmeier A."/>
            <person name="Kalinowski J."/>
            <person name="Ruckert C."/>
        </authorList>
    </citation>
    <scope>NUCLEOTIDE SEQUENCE</scope>
    <source>
        <strain evidence="3">JCM 14371</strain>
    </source>
</reference>
<name>A0A917UN14_9DEIO</name>
<feature type="chain" id="PRO_5038000055" description="DM13 domain-containing protein" evidence="1">
    <location>
        <begin position="21"/>
        <end position="136"/>
    </location>
</feature>
<keyword evidence="1" id="KW-0732">Signal</keyword>
<evidence type="ECO:0000256" key="1">
    <source>
        <dbReference type="SAM" id="SignalP"/>
    </source>
</evidence>
<sequence length="136" mass="14195">MNKSLILLSTAVLTLATAHAQTAMMMHGRPLHSLGAPTTGQVSAEEKAGQVVVTLTDLKTEPGPDLQVWLYTKQAPAKGATDAAIVAVRHVKVGALKTFNGTFTFKAPAGTKLADYRSVVLYCAAAKTAFAAGDLK</sequence>
<reference evidence="3" key="2">
    <citation type="submission" date="2020-09" db="EMBL/GenBank/DDBJ databases">
        <authorList>
            <person name="Sun Q."/>
            <person name="Ohkuma M."/>
        </authorList>
    </citation>
    <scope>NUCLEOTIDE SEQUENCE</scope>
    <source>
        <strain evidence="3">JCM 14371</strain>
    </source>
</reference>
<evidence type="ECO:0000313" key="3">
    <source>
        <dbReference type="EMBL" id="GGJ69521.1"/>
    </source>
</evidence>
<dbReference type="PROSITE" id="PS51549">
    <property type="entry name" value="DM13"/>
    <property type="match status" value="1"/>
</dbReference>
<dbReference type="EMBL" id="BMOE01000003">
    <property type="protein sequence ID" value="GGJ69521.1"/>
    <property type="molecule type" value="Genomic_DNA"/>
</dbReference>
<keyword evidence="4" id="KW-1185">Reference proteome</keyword>
<dbReference type="Pfam" id="PF10517">
    <property type="entry name" value="DM13"/>
    <property type="match status" value="1"/>
</dbReference>
<feature type="domain" description="DM13" evidence="2">
    <location>
        <begin position="21"/>
        <end position="136"/>
    </location>
</feature>
<organism evidence="3 4">
    <name type="scientific">Deinococcus aquiradiocola</name>
    <dbReference type="NCBI Taxonomy" id="393059"/>
    <lineage>
        <taxon>Bacteria</taxon>
        <taxon>Thermotogati</taxon>
        <taxon>Deinococcota</taxon>
        <taxon>Deinococci</taxon>
        <taxon>Deinococcales</taxon>
        <taxon>Deinococcaceae</taxon>
        <taxon>Deinococcus</taxon>
    </lineage>
</organism>
<comment type="caution">
    <text evidence="3">The sequence shown here is derived from an EMBL/GenBank/DDBJ whole genome shotgun (WGS) entry which is preliminary data.</text>
</comment>
<feature type="signal peptide" evidence="1">
    <location>
        <begin position="1"/>
        <end position="20"/>
    </location>
</feature>
<gene>
    <name evidence="3" type="ORF">GCM10008939_12370</name>
</gene>
<evidence type="ECO:0000313" key="4">
    <source>
        <dbReference type="Proteomes" id="UP000635726"/>
    </source>
</evidence>
<evidence type="ECO:0000259" key="2">
    <source>
        <dbReference type="PROSITE" id="PS51549"/>
    </source>
</evidence>
<dbReference type="Proteomes" id="UP000635726">
    <property type="component" value="Unassembled WGS sequence"/>
</dbReference>
<accession>A0A917UN14</accession>
<proteinExistence type="predicted"/>